<dbReference type="Pfam" id="PF18962">
    <property type="entry name" value="Por_Secre_tail"/>
    <property type="match status" value="1"/>
</dbReference>
<protein>
    <recommendedName>
        <fullName evidence="4">Secretion system C-terminal sorting domain-containing protein</fullName>
    </recommendedName>
</protein>
<dbReference type="SUPFAM" id="SSF49344">
    <property type="entry name" value="CBD9-like"/>
    <property type="match status" value="1"/>
</dbReference>
<dbReference type="InterPro" id="IPR010502">
    <property type="entry name" value="Carb-bd_dom_fam9"/>
</dbReference>
<dbReference type="Gene3D" id="2.60.40.10">
    <property type="entry name" value="Immunoglobulins"/>
    <property type="match status" value="1"/>
</dbReference>
<dbReference type="EMBL" id="UINC01017879">
    <property type="protein sequence ID" value="SVA74611.1"/>
    <property type="molecule type" value="Genomic_DNA"/>
</dbReference>
<dbReference type="NCBIfam" id="TIGR04183">
    <property type="entry name" value="Por_Secre_tail"/>
    <property type="match status" value="1"/>
</dbReference>
<dbReference type="Gene3D" id="2.60.120.260">
    <property type="entry name" value="Galactose-binding domain-like"/>
    <property type="match status" value="1"/>
</dbReference>
<dbReference type="InterPro" id="IPR026444">
    <property type="entry name" value="Secre_tail"/>
</dbReference>
<dbReference type="GO" id="GO:0016052">
    <property type="term" value="P:carbohydrate catabolic process"/>
    <property type="evidence" value="ECO:0007669"/>
    <property type="project" value="InterPro"/>
</dbReference>
<dbReference type="Gene3D" id="2.60.40.4070">
    <property type="match status" value="1"/>
</dbReference>
<gene>
    <name evidence="3" type="ORF">METZ01_LOCUS127465</name>
</gene>
<evidence type="ECO:0000259" key="1">
    <source>
        <dbReference type="Pfam" id="PF06452"/>
    </source>
</evidence>
<feature type="domain" description="Secretion system C-terminal sorting" evidence="2">
    <location>
        <begin position="740"/>
        <end position="814"/>
    </location>
</feature>
<dbReference type="Gene3D" id="2.60.40.1190">
    <property type="match status" value="1"/>
</dbReference>
<evidence type="ECO:0000259" key="2">
    <source>
        <dbReference type="Pfam" id="PF18962"/>
    </source>
</evidence>
<sequence length="818" mass="88927">MKNKITSPILLLFPILLFGQMIDNFDAEPEAGYWVHEISANADPTLSYVNISYVTDPVTEGTGAMQLDYSAHNIEAWGGYAKIYHMHPDTGEVWDWSSYDSISFSYYNSVAQTGTGSQTVHLRLNLSDYGDTDPGYTGLGEYYYSFHYILDNDPGWNTITMPLLRNDDWGGGGFNLTGWAGDAGNGELDKDAIAGFHLEFSIDGGGDGSYNYGTIILDDFTLTGSQNVLTNPGFELADEQDDDFGWGIAIGGGHAEIVTDASMAHSGDNYFHIGVTDNWAVGYTEGVIPASVNETWRFSGYGKSISGVDGDFGAFKLEAKDADGTVLGTTGDVFLPITDEWGLHSLEFVMPEGATQVTAVIVASRWDGSECDYVFDDMFLMSLGVLDVIPPDPVQNVGAVPASYYNLVTWSDNDGEEGETYNVYASTEPITDISSPTVDVVATGVLEGSQAAVHYLHYPLEDTEVTYYYAVACKDASNNVGEPGSSDGSITNTAKGVPTISLTPPAAFAADGDLQEWYDSGIVPFELGATDNSYGTPHLGFGEVDDDDDLYGTIYTAVDDDYFYVAAEILDNVVNDDASSGWWTADVVQLCFGFYDQRGPKHVGMQRGAEPDYKMYFTPTGANSDNGAGVLAEHGDGNYFHEVFNPDYVFEFRISLDSILIDDDVRLIPANGTRTPFEPMVYDNDGDGLEAIMVLSPTNDDNAHQTCEVWSNTWIGDQSTPSLDMDDDIIANQFALFPNYPNPFNPVTTIGFSLPDAQQVTLSVYNLVGQQVVTLVNKELPAGYHAINWHAENMASGVYLSKLSSGGKTITQKMLLMK</sequence>
<reference evidence="3" key="1">
    <citation type="submission" date="2018-05" db="EMBL/GenBank/DDBJ databases">
        <authorList>
            <person name="Lanie J.A."/>
            <person name="Ng W.-L."/>
            <person name="Kazmierczak K.M."/>
            <person name="Andrzejewski T.M."/>
            <person name="Davidsen T.M."/>
            <person name="Wayne K.J."/>
            <person name="Tettelin H."/>
            <person name="Glass J.I."/>
            <person name="Rusch D."/>
            <person name="Podicherti R."/>
            <person name="Tsui H.-C.T."/>
            <person name="Winkler M.E."/>
        </authorList>
    </citation>
    <scope>NUCLEOTIDE SEQUENCE</scope>
</reference>
<proteinExistence type="predicted"/>
<accession>A0A381YDE8</accession>
<evidence type="ECO:0008006" key="4">
    <source>
        <dbReference type="Google" id="ProtNLM"/>
    </source>
</evidence>
<dbReference type="AlphaFoldDB" id="A0A381YDE8"/>
<dbReference type="GO" id="GO:0004553">
    <property type="term" value="F:hydrolase activity, hydrolyzing O-glycosyl compounds"/>
    <property type="evidence" value="ECO:0007669"/>
    <property type="project" value="InterPro"/>
</dbReference>
<evidence type="ECO:0000313" key="3">
    <source>
        <dbReference type="EMBL" id="SVA74611.1"/>
    </source>
</evidence>
<dbReference type="Pfam" id="PF06452">
    <property type="entry name" value="CBM9_1"/>
    <property type="match status" value="1"/>
</dbReference>
<feature type="domain" description="Carbohydrate-binding" evidence="1">
    <location>
        <begin position="541"/>
        <end position="710"/>
    </location>
</feature>
<organism evidence="3">
    <name type="scientific">marine metagenome</name>
    <dbReference type="NCBI Taxonomy" id="408172"/>
    <lineage>
        <taxon>unclassified sequences</taxon>
        <taxon>metagenomes</taxon>
        <taxon>ecological metagenomes</taxon>
    </lineage>
</organism>
<dbReference type="GO" id="GO:0030246">
    <property type="term" value="F:carbohydrate binding"/>
    <property type="evidence" value="ECO:0007669"/>
    <property type="project" value="InterPro"/>
</dbReference>
<dbReference type="InterPro" id="IPR013783">
    <property type="entry name" value="Ig-like_fold"/>
</dbReference>
<dbReference type="Gene3D" id="2.60.120.430">
    <property type="entry name" value="Galactose-binding lectin"/>
    <property type="match status" value="1"/>
</dbReference>
<name>A0A381YDE8_9ZZZZ</name>